<dbReference type="CDD" id="cd00322">
    <property type="entry name" value="FNR_like"/>
    <property type="match status" value="1"/>
</dbReference>
<dbReference type="OMA" id="WIDFFIP"/>
<sequence length="311" mass="34960">MVTCTSRILSTVFGKSTSSFSRCSRNFSTYGKRLKQDVQPGSKNPDSRDHMKRTEHSPRKKIFCSSKVVSIEDISPSVKGLKLFIESNERPAATFKAGQWIDMVIPGVDTVGGFSICNAPKDLVDNGHLQLAVKFSDHPPAHWIHTKCTVGNKVSVRVGGKFFYQETNKKHLVLIAGGVGINPLFSILQHRRNLTIGKSNGVNDQHTALVYSAKTLQELLFQEEIRKICTEIGAQCDFHVTQEVVQKLSDISGNFNTEKISEKSLSFSLSSIEPDIADCYICGPPKFIERIEEYLLQLGYNQDHIFYEKWW</sequence>
<accession>F6QZF6</accession>
<evidence type="ECO:0000259" key="8">
    <source>
        <dbReference type="PROSITE" id="PS51384"/>
    </source>
</evidence>
<dbReference type="Gene3D" id="2.40.30.10">
    <property type="entry name" value="Translation factors"/>
    <property type="match status" value="1"/>
</dbReference>
<evidence type="ECO:0000256" key="1">
    <source>
        <dbReference type="ARBA" id="ARBA00001974"/>
    </source>
</evidence>
<evidence type="ECO:0000256" key="6">
    <source>
        <dbReference type="ARBA" id="ARBA00040516"/>
    </source>
</evidence>
<evidence type="ECO:0000313" key="10">
    <source>
        <dbReference type="Proteomes" id="UP000008144"/>
    </source>
</evidence>
<dbReference type="InterPro" id="IPR017938">
    <property type="entry name" value="Riboflavin_synthase-like_b-brl"/>
</dbReference>
<gene>
    <name evidence="9" type="primary">LOC100177554</name>
</gene>
<feature type="region of interest" description="Disordered" evidence="7">
    <location>
        <begin position="34"/>
        <end position="57"/>
    </location>
</feature>
<dbReference type="PRINTS" id="PR00410">
    <property type="entry name" value="PHEHYDRXLASE"/>
</dbReference>
<evidence type="ECO:0000313" key="9">
    <source>
        <dbReference type="Ensembl" id="ENSCINP00000004871.3"/>
    </source>
</evidence>
<dbReference type="EMBL" id="EAAA01001818">
    <property type="status" value="NOT_ANNOTATED_CDS"/>
    <property type="molecule type" value="Genomic_DNA"/>
</dbReference>
<dbReference type="GeneID" id="100177554"/>
<dbReference type="Proteomes" id="UP000008144">
    <property type="component" value="Chromosome 3"/>
</dbReference>
<dbReference type="Ensembl" id="ENSCINT00000004871.3">
    <property type="protein sequence ID" value="ENSCINP00000004871.3"/>
    <property type="gene ID" value="ENSCING00000002378.3"/>
</dbReference>
<dbReference type="STRING" id="7719.ENSCINP00000004871"/>
<name>F6QZF6_CIOIN</name>
<keyword evidence="5" id="KW-0520">NAD</keyword>
<dbReference type="InterPro" id="IPR039261">
    <property type="entry name" value="FNR_nucleotide-bd"/>
</dbReference>
<reference evidence="9" key="3">
    <citation type="submission" date="2025-08" db="UniProtKB">
        <authorList>
            <consortium name="Ensembl"/>
        </authorList>
    </citation>
    <scope>IDENTIFICATION</scope>
</reference>
<evidence type="ECO:0000256" key="3">
    <source>
        <dbReference type="ARBA" id="ARBA00022827"/>
    </source>
</evidence>
<organism evidence="9 10">
    <name type="scientific">Ciona intestinalis</name>
    <name type="common">Transparent sea squirt</name>
    <name type="synonym">Ascidia intestinalis</name>
    <dbReference type="NCBI Taxonomy" id="7719"/>
    <lineage>
        <taxon>Eukaryota</taxon>
        <taxon>Metazoa</taxon>
        <taxon>Chordata</taxon>
        <taxon>Tunicata</taxon>
        <taxon>Ascidiacea</taxon>
        <taxon>Phlebobranchia</taxon>
        <taxon>Cionidae</taxon>
        <taxon>Ciona</taxon>
    </lineage>
</organism>
<dbReference type="GO" id="GO:0016491">
    <property type="term" value="F:oxidoreductase activity"/>
    <property type="evidence" value="ECO:0007669"/>
    <property type="project" value="UniProtKB-KW"/>
</dbReference>
<proteinExistence type="predicted"/>
<keyword evidence="10" id="KW-1185">Reference proteome</keyword>
<evidence type="ECO:0000256" key="5">
    <source>
        <dbReference type="ARBA" id="ARBA00023027"/>
    </source>
</evidence>
<dbReference type="OrthoDB" id="436496at2759"/>
<evidence type="ECO:0000256" key="2">
    <source>
        <dbReference type="ARBA" id="ARBA00022630"/>
    </source>
</evidence>
<dbReference type="FunCoup" id="F6QZF6">
    <property type="interactions" value="4"/>
</dbReference>
<dbReference type="PANTHER" id="PTHR46505:SF1">
    <property type="entry name" value="OXIDOREDUCTASE NAD-BINDING DOMAIN-CONTAINING PROTEIN 1"/>
    <property type="match status" value="1"/>
</dbReference>
<evidence type="ECO:0000256" key="7">
    <source>
        <dbReference type="SAM" id="MobiDB-lite"/>
    </source>
</evidence>
<dbReference type="InterPro" id="IPR052128">
    <property type="entry name" value="Oxidoreductase_NAD-binding"/>
</dbReference>
<dbReference type="HOGENOM" id="CLU_003827_7_1_1"/>
<feature type="domain" description="FAD-binding FR-type" evidence="8">
    <location>
        <begin position="61"/>
        <end position="166"/>
    </location>
</feature>
<dbReference type="PRINTS" id="PR00371">
    <property type="entry name" value="FPNCR"/>
</dbReference>
<keyword evidence="3" id="KW-0274">FAD</keyword>
<dbReference type="Pfam" id="PF00175">
    <property type="entry name" value="NAD_binding_1"/>
    <property type="match status" value="1"/>
</dbReference>
<dbReference type="PROSITE" id="PS51384">
    <property type="entry name" value="FAD_FR"/>
    <property type="match status" value="1"/>
</dbReference>
<reference evidence="9" key="4">
    <citation type="submission" date="2025-09" db="UniProtKB">
        <authorList>
            <consortium name="Ensembl"/>
        </authorList>
    </citation>
    <scope>IDENTIFICATION</scope>
</reference>
<dbReference type="Gene3D" id="3.40.50.80">
    <property type="entry name" value="Nucleotide-binding domain of ferredoxin-NADP reductase (FNR) module"/>
    <property type="match status" value="1"/>
</dbReference>
<dbReference type="SUPFAM" id="SSF52343">
    <property type="entry name" value="Ferredoxin reductase-like, C-terminal NADP-linked domain"/>
    <property type="match status" value="1"/>
</dbReference>
<dbReference type="InterPro" id="IPR001433">
    <property type="entry name" value="OxRdtase_FAD/NAD-bd"/>
</dbReference>
<dbReference type="EMBL" id="EAAA01001819">
    <property type="status" value="NOT_ANNOTATED_CDS"/>
    <property type="molecule type" value="Genomic_DNA"/>
</dbReference>
<dbReference type="InterPro" id="IPR001709">
    <property type="entry name" value="Flavoprot_Pyr_Nucl_cyt_Rdtase"/>
</dbReference>
<dbReference type="GeneTree" id="ENSGT00390000004280"/>
<dbReference type="AlphaFoldDB" id="F6QZF6"/>
<protein>
    <recommendedName>
        <fullName evidence="6">Oxidoreductase NAD-binding domain-containing protein 1</fullName>
    </recommendedName>
</protein>
<dbReference type="InParanoid" id="F6QZF6"/>
<dbReference type="SUPFAM" id="SSF63380">
    <property type="entry name" value="Riboflavin synthase domain-like"/>
    <property type="match status" value="1"/>
</dbReference>
<dbReference type="RefSeq" id="XP_002130448.1">
    <property type="nucleotide sequence ID" value="XM_002130412.5"/>
</dbReference>
<reference evidence="10" key="1">
    <citation type="journal article" date="2002" name="Science">
        <title>The draft genome of Ciona intestinalis: insights into chordate and vertebrate origins.</title>
        <authorList>
            <person name="Dehal P."/>
            <person name="Satou Y."/>
            <person name="Campbell R.K."/>
            <person name="Chapman J."/>
            <person name="Degnan B."/>
            <person name="De Tomaso A."/>
            <person name="Davidson B."/>
            <person name="Di Gregorio A."/>
            <person name="Gelpke M."/>
            <person name="Goodstein D.M."/>
            <person name="Harafuji N."/>
            <person name="Hastings K.E."/>
            <person name="Ho I."/>
            <person name="Hotta K."/>
            <person name="Huang W."/>
            <person name="Kawashima T."/>
            <person name="Lemaire P."/>
            <person name="Martinez D."/>
            <person name="Meinertzhagen I.A."/>
            <person name="Necula S."/>
            <person name="Nonaka M."/>
            <person name="Putnam N."/>
            <person name="Rash S."/>
            <person name="Saiga H."/>
            <person name="Satake M."/>
            <person name="Terry A."/>
            <person name="Yamada L."/>
            <person name="Wang H.G."/>
            <person name="Awazu S."/>
            <person name="Azumi K."/>
            <person name="Boore J."/>
            <person name="Branno M."/>
            <person name="Chin-Bow S."/>
            <person name="DeSantis R."/>
            <person name="Doyle S."/>
            <person name="Francino P."/>
            <person name="Keys D.N."/>
            <person name="Haga S."/>
            <person name="Hayashi H."/>
            <person name="Hino K."/>
            <person name="Imai K.S."/>
            <person name="Inaba K."/>
            <person name="Kano S."/>
            <person name="Kobayashi K."/>
            <person name="Kobayashi M."/>
            <person name="Lee B.I."/>
            <person name="Makabe K.W."/>
            <person name="Manohar C."/>
            <person name="Matassi G."/>
            <person name="Medina M."/>
            <person name="Mochizuki Y."/>
            <person name="Mount S."/>
            <person name="Morishita T."/>
            <person name="Miura S."/>
            <person name="Nakayama A."/>
            <person name="Nishizaka S."/>
            <person name="Nomoto H."/>
            <person name="Ohta F."/>
            <person name="Oishi K."/>
            <person name="Rigoutsos I."/>
            <person name="Sano M."/>
            <person name="Sasaki A."/>
            <person name="Sasakura Y."/>
            <person name="Shoguchi E."/>
            <person name="Shin-i T."/>
            <person name="Spagnuolo A."/>
            <person name="Stainier D."/>
            <person name="Suzuki M.M."/>
            <person name="Tassy O."/>
            <person name="Takatori N."/>
            <person name="Tokuoka M."/>
            <person name="Yagi K."/>
            <person name="Yoshizaki F."/>
            <person name="Wada S."/>
            <person name="Zhang C."/>
            <person name="Hyatt P.D."/>
            <person name="Larimer F."/>
            <person name="Detter C."/>
            <person name="Doggett N."/>
            <person name="Glavina T."/>
            <person name="Hawkins T."/>
            <person name="Richardson P."/>
            <person name="Lucas S."/>
            <person name="Kohara Y."/>
            <person name="Levine M."/>
            <person name="Satoh N."/>
            <person name="Rokhsar D.S."/>
        </authorList>
    </citation>
    <scope>NUCLEOTIDE SEQUENCE [LARGE SCALE GENOMIC DNA]</scope>
</reference>
<keyword evidence="2" id="KW-0285">Flavoprotein</keyword>
<feature type="compositionally biased region" description="Basic and acidic residues" evidence="7">
    <location>
        <begin position="45"/>
        <end position="57"/>
    </location>
</feature>
<dbReference type="KEGG" id="cin:100177554"/>
<dbReference type="PANTHER" id="PTHR46505">
    <property type="entry name" value="OXIDOREDUCTASE NAD-BINDING DOMAIN-CONTAINING PROTEIN 1"/>
    <property type="match status" value="1"/>
</dbReference>
<comment type="cofactor">
    <cofactor evidence="1">
        <name>FAD</name>
        <dbReference type="ChEBI" id="CHEBI:57692"/>
    </cofactor>
</comment>
<reference evidence="9" key="2">
    <citation type="journal article" date="2008" name="Genome Biol.">
        <title>Improved genome assembly and evidence-based global gene model set for the chordate Ciona intestinalis: new insight into intron and operon populations.</title>
        <authorList>
            <person name="Satou Y."/>
            <person name="Mineta K."/>
            <person name="Ogasawara M."/>
            <person name="Sasakura Y."/>
            <person name="Shoguchi E."/>
            <person name="Ueno K."/>
            <person name="Yamada L."/>
            <person name="Matsumoto J."/>
            <person name="Wasserscheid J."/>
            <person name="Dewar K."/>
            <person name="Wiley G.B."/>
            <person name="Macmil S.L."/>
            <person name="Roe B.A."/>
            <person name="Zeller R.W."/>
            <person name="Hastings K.E."/>
            <person name="Lemaire P."/>
            <person name="Lindquist E."/>
            <person name="Endo T."/>
            <person name="Hotta K."/>
            <person name="Inaba K."/>
        </authorList>
    </citation>
    <scope>NUCLEOTIDE SEQUENCE [LARGE SCALE GENOMIC DNA]</scope>
    <source>
        <strain evidence="9">wild type</strain>
    </source>
</reference>
<keyword evidence="4" id="KW-0560">Oxidoreductase</keyword>
<accession>A0A1W2WGC7</accession>
<dbReference type="InterPro" id="IPR017927">
    <property type="entry name" value="FAD-bd_FR_type"/>
</dbReference>
<evidence type="ECO:0000256" key="4">
    <source>
        <dbReference type="ARBA" id="ARBA00023002"/>
    </source>
</evidence>